<dbReference type="Pfam" id="PF04306">
    <property type="entry name" value="DUF456"/>
    <property type="match status" value="1"/>
</dbReference>
<sequence>MTALLIILALICLLAGLAGTVYPAVPGLPLMFGGAWLLAYSSDYQIVGGWTLAVLGVVAAVGFATDFFASLLGAKYTGASKEAVWGAFIGGIAGMFLGIPGLLLGPLAGAAVGEYAARRCLLQAGKVGIGTFIGFILGVVAKIGTALVIILVLAWCYLAQLFV</sequence>
<dbReference type="RefSeq" id="WP_238747843.1">
    <property type="nucleotide sequence ID" value="NZ_JAKOOW010000026.1"/>
</dbReference>
<evidence type="ECO:0000313" key="3">
    <source>
        <dbReference type="Proteomes" id="UP001298424"/>
    </source>
</evidence>
<gene>
    <name evidence="2" type="ORF">MB824_07825</name>
</gene>
<dbReference type="InterPro" id="IPR007403">
    <property type="entry name" value="DUF456"/>
</dbReference>
<keyword evidence="1" id="KW-0812">Transmembrane</keyword>
<evidence type="ECO:0000313" key="2">
    <source>
        <dbReference type="EMBL" id="MCG6504402.1"/>
    </source>
</evidence>
<comment type="caution">
    <text evidence="2">The sequence shown here is derived from an EMBL/GenBank/DDBJ whole genome shotgun (WGS) entry which is preliminary data.</text>
</comment>
<name>A0ABS9NNN3_9NEIS</name>
<evidence type="ECO:0000256" key="1">
    <source>
        <dbReference type="SAM" id="Phobius"/>
    </source>
</evidence>
<reference evidence="2 3" key="1">
    <citation type="submission" date="2022-02" db="EMBL/GenBank/DDBJ databases">
        <title>Genome sequence data of Kingella unionensis sp. nov. strain CICC 24913 (CCUG 75125).</title>
        <authorList>
            <person name="Xiao M."/>
        </authorList>
    </citation>
    <scope>NUCLEOTIDE SEQUENCE [LARGE SCALE GENOMIC DNA]</scope>
    <source>
        <strain evidence="2 3">CICC 24913</strain>
    </source>
</reference>
<proteinExistence type="predicted"/>
<keyword evidence="1" id="KW-0472">Membrane</keyword>
<dbReference type="EMBL" id="JAKOOW010000026">
    <property type="protein sequence ID" value="MCG6504402.1"/>
    <property type="molecule type" value="Genomic_DNA"/>
</dbReference>
<feature type="transmembrane region" description="Helical" evidence="1">
    <location>
        <begin position="84"/>
        <end position="112"/>
    </location>
</feature>
<keyword evidence="1" id="KW-1133">Transmembrane helix</keyword>
<protein>
    <submittedName>
        <fullName evidence="2">DUF456 family protein</fullName>
    </submittedName>
</protein>
<accession>A0ABS9NNN3</accession>
<feature type="transmembrane region" description="Helical" evidence="1">
    <location>
        <begin position="47"/>
        <end position="72"/>
    </location>
</feature>
<keyword evidence="3" id="KW-1185">Reference proteome</keyword>
<organism evidence="2 3">
    <name type="scientific">Kingella pumchi</name>
    <dbReference type="NCBI Taxonomy" id="2779506"/>
    <lineage>
        <taxon>Bacteria</taxon>
        <taxon>Pseudomonadati</taxon>
        <taxon>Pseudomonadota</taxon>
        <taxon>Betaproteobacteria</taxon>
        <taxon>Neisseriales</taxon>
        <taxon>Neisseriaceae</taxon>
        <taxon>Kingella</taxon>
    </lineage>
</organism>
<feature type="transmembrane region" description="Helical" evidence="1">
    <location>
        <begin position="132"/>
        <end position="158"/>
    </location>
</feature>
<dbReference type="PANTHER" id="PTHR39165">
    <property type="entry name" value="IG HYPOTHETICAL 17883"/>
    <property type="match status" value="1"/>
</dbReference>
<dbReference type="Proteomes" id="UP001298424">
    <property type="component" value="Unassembled WGS sequence"/>
</dbReference>
<dbReference type="PANTHER" id="PTHR39165:SF1">
    <property type="entry name" value="DUF456 DOMAIN-CONTAINING PROTEIN"/>
    <property type="match status" value="1"/>
</dbReference>